<organism evidence="3 4">
    <name type="scientific">Nocardia ninae NBRC 108245</name>
    <dbReference type="NCBI Taxonomy" id="1210091"/>
    <lineage>
        <taxon>Bacteria</taxon>
        <taxon>Bacillati</taxon>
        <taxon>Actinomycetota</taxon>
        <taxon>Actinomycetes</taxon>
        <taxon>Mycobacteriales</taxon>
        <taxon>Nocardiaceae</taxon>
        <taxon>Nocardia</taxon>
    </lineage>
</organism>
<dbReference type="EMBL" id="BJXA01000040">
    <property type="protein sequence ID" value="GEM40698.1"/>
    <property type="molecule type" value="Genomic_DNA"/>
</dbReference>
<dbReference type="GO" id="GO:0006355">
    <property type="term" value="P:regulation of DNA-templated transcription"/>
    <property type="evidence" value="ECO:0007669"/>
    <property type="project" value="InterPro"/>
</dbReference>
<dbReference type="InterPro" id="IPR001867">
    <property type="entry name" value="OmpR/PhoB-type_DNA-bd"/>
</dbReference>
<gene>
    <name evidence="3" type="ORF">NN4_52170</name>
</gene>
<evidence type="ECO:0000259" key="2">
    <source>
        <dbReference type="SMART" id="SM00862"/>
    </source>
</evidence>
<comment type="caution">
    <text evidence="3">The sequence shown here is derived from an EMBL/GenBank/DDBJ whole genome shotgun (WGS) entry which is preliminary data.</text>
</comment>
<evidence type="ECO:0000313" key="3">
    <source>
        <dbReference type="EMBL" id="GEM40698.1"/>
    </source>
</evidence>
<proteinExistence type="predicted"/>
<feature type="domain" description="OmpR/PhoB-type" evidence="2">
    <location>
        <begin position="252"/>
        <end position="317"/>
    </location>
</feature>
<dbReference type="OrthoDB" id="3928741at2"/>
<evidence type="ECO:0000313" key="4">
    <source>
        <dbReference type="Proteomes" id="UP000321424"/>
    </source>
</evidence>
<accession>A0A511MKM8</accession>
<dbReference type="Gene3D" id="3.30.450.40">
    <property type="match status" value="1"/>
</dbReference>
<name>A0A511MKM8_9NOCA</name>
<dbReference type="GO" id="GO:0003677">
    <property type="term" value="F:DNA binding"/>
    <property type="evidence" value="ECO:0007669"/>
    <property type="project" value="UniProtKB-KW"/>
</dbReference>
<keyword evidence="4" id="KW-1185">Reference proteome</keyword>
<dbReference type="InterPro" id="IPR029016">
    <property type="entry name" value="GAF-like_dom_sf"/>
</dbReference>
<protein>
    <submittedName>
        <fullName evidence="3">Putative transcriptional regulator</fullName>
    </submittedName>
</protein>
<keyword evidence="1" id="KW-0238">DNA-binding</keyword>
<reference evidence="3 4" key="1">
    <citation type="submission" date="2019-07" db="EMBL/GenBank/DDBJ databases">
        <title>Whole genome shotgun sequence of Nocardia ninae NBRC 108245.</title>
        <authorList>
            <person name="Hosoyama A."/>
            <person name="Uohara A."/>
            <person name="Ohji S."/>
            <person name="Ichikawa N."/>
        </authorList>
    </citation>
    <scope>NUCLEOTIDE SEQUENCE [LARGE SCALE GENOMIC DNA]</scope>
    <source>
        <strain evidence="3 4">NBRC 108245</strain>
    </source>
</reference>
<dbReference type="Proteomes" id="UP000321424">
    <property type="component" value="Unassembled WGS sequence"/>
</dbReference>
<dbReference type="GO" id="GO:0000160">
    <property type="term" value="P:phosphorelay signal transduction system"/>
    <property type="evidence" value="ECO:0007669"/>
    <property type="project" value="InterPro"/>
</dbReference>
<evidence type="ECO:0000256" key="1">
    <source>
        <dbReference type="ARBA" id="ARBA00023125"/>
    </source>
</evidence>
<sequence>MEYVAGGADIRVNPWVALRPDEDAEQVSTDVSAAHESFVERGEAPGSVRQVVEASWVRSRGNGIDPDRQIGRTSLTGTELERYRRSHPMSSVRPVVQTLLVEDARDTGLLIALSDAHGRLLWVEGDSAARDRAADMNFVDGADWSEAAVGTNAPGTALALDHCVQIFGAEHYSRMVHPWSCAAGPVHDPATGRILGAIDITGGPRVAAPEVLSLIRATVAVAESELRAHPITIRTTPRVELLGSNPALLFGNERIPLSRRHSEILLLLMEHPEGLGTEHIAVLLDERDLDAVTVRAEISRLRRILGGTALGSRPYRLLTELDSDVGELRRSLRRGDIGAAVARYRGQLLPASRAPGVGRVRESLRARMRAAVLTSRDPAILGWWISSVDGREDRGAWSAYLASLEPDSSLYAQVAAQLAMLDRELGRSQR</sequence>
<dbReference type="AlphaFoldDB" id="A0A511MKM8"/>
<dbReference type="SMART" id="SM00862">
    <property type="entry name" value="Trans_reg_C"/>
    <property type="match status" value="1"/>
</dbReference>